<organism evidence="2 3">
    <name type="scientific">Leclercia barmai</name>
    <dbReference type="NCBI Taxonomy" id="2785629"/>
    <lineage>
        <taxon>Bacteria</taxon>
        <taxon>Pseudomonadati</taxon>
        <taxon>Pseudomonadota</taxon>
        <taxon>Gammaproteobacteria</taxon>
        <taxon>Enterobacterales</taxon>
        <taxon>Enterobacteriaceae</taxon>
        <taxon>Leclercia</taxon>
    </lineage>
</organism>
<name>A0ABS7RTF4_9ENTR</name>
<dbReference type="SUPFAM" id="SSF53474">
    <property type="entry name" value="alpha/beta-Hydrolases"/>
    <property type="match status" value="1"/>
</dbReference>
<evidence type="ECO:0000313" key="3">
    <source>
        <dbReference type="Proteomes" id="UP000706580"/>
    </source>
</evidence>
<protein>
    <submittedName>
        <fullName evidence="2">Alpha/beta hydrolase</fullName>
    </submittedName>
</protein>
<accession>A0ABS7RTF4</accession>
<dbReference type="InterPro" id="IPR029058">
    <property type="entry name" value="AB_hydrolase_fold"/>
</dbReference>
<dbReference type="Proteomes" id="UP000706580">
    <property type="component" value="Unassembled WGS sequence"/>
</dbReference>
<dbReference type="InterPro" id="IPR000073">
    <property type="entry name" value="AB_hydrolase_1"/>
</dbReference>
<dbReference type="PANTHER" id="PTHR43689:SF8">
    <property type="entry name" value="ALPHA_BETA-HYDROLASES SUPERFAMILY PROTEIN"/>
    <property type="match status" value="1"/>
</dbReference>
<keyword evidence="3" id="KW-1185">Reference proteome</keyword>
<comment type="caution">
    <text evidence="2">The sequence shown here is derived from an EMBL/GenBank/DDBJ whole genome shotgun (WGS) entry which is preliminary data.</text>
</comment>
<dbReference type="Gene3D" id="3.40.50.1820">
    <property type="entry name" value="alpha/beta hydrolase"/>
    <property type="match status" value="1"/>
</dbReference>
<dbReference type="PANTHER" id="PTHR43689">
    <property type="entry name" value="HYDROLASE"/>
    <property type="match status" value="1"/>
</dbReference>
<proteinExistence type="predicted"/>
<reference evidence="2 3" key="1">
    <citation type="submission" date="2020-11" db="EMBL/GenBank/DDBJ databases">
        <title>Draft Genome of Enterobacter sp. strain EMC7.</title>
        <authorList>
            <person name="Barman P."/>
            <person name="Sinha S."/>
            <person name="Sen S."/>
            <person name="Chakraborty R."/>
        </authorList>
    </citation>
    <scope>NUCLEOTIDE SEQUENCE [LARGE SCALE GENOMIC DNA]</scope>
    <source>
        <strain evidence="2 3">EMC7</strain>
    </source>
</reference>
<dbReference type="Pfam" id="PF12697">
    <property type="entry name" value="Abhydrolase_6"/>
    <property type="match status" value="1"/>
</dbReference>
<sequence>MRSPMDNHALPLVLIGGTLCNPRLWQPVLDRLNVSDVRCVTLADATSAAQASRSLLSELPPRFLLAGFSLGAIVALQMVADAPGRIAGLALLSVNPLADAPENAAPRREAVRAARQQGLTNWLSASLWPKYVAPSRVDDQALHDLICLMAEESGLDTLAAQTEIAITRRDNRAALAALACPIIVINGLHDPICTPHHHQRVAQSAPQVKLFTVACAGHFTLLEAPDEVALPLRHWIQECLHA</sequence>
<evidence type="ECO:0000259" key="1">
    <source>
        <dbReference type="Pfam" id="PF12697"/>
    </source>
</evidence>
<gene>
    <name evidence="2" type="ORF">ITX56_06040</name>
</gene>
<dbReference type="GO" id="GO:0016787">
    <property type="term" value="F:hydrolase activity"/>
    <property type="evidence" value="ECO:0007669"/>
    <property type="project" value="UniProtKB-KW"/>
</dbReference>
<keyword evidence="2" id="KW-0378">Hydrolase</keyword>
<feature type="domain" description="AB hydrolase-1" evidence="1">
    <location>
        <begin position="36"/>
        <end position="229"/>
    </location>
</feature>
<dbReference type="EMBL" id="JADMNK010000002">
    <property type="protein sequence ID" value="MBZ0057382.1"/>
    <property type="molecule type" value="Genomic_DNA"/>
</dbReference>
<evidence type="ECO:0000313" key="2">
    <source>
        <dbReference type="EMBL" id="MBZ0057382.1"/>
    </source>
</evidence>